<dbReference type="PANTHER" id="PTHR45649:SF14">
    <property type="entry name" value="GABA PERMEASE"/>
    <property type="match status" value="1"/>
</dbReference>
<evidence type="ECO:0000256" key="5">
    <source>
        <dbReference type="ARBA" id="ARBA00023136"/>
    </source>
</evidence>
<gene>
    <name evidence="7" type="ORF">K431DRAFT_245027</name>
</gene>
<dbReference type="GO" id="GO:0022857">
    <property type="term" value="F:transmembrane transporter activity"/>
    <property type="evidence" value="ECO:0007669"/>
    <property type="project" value="InterPro"/>
</dbReference>
<keyword evidence="2" id="KW-0813">Transport</keyword>
<feature type="transmembrane region" description="Helical" evidence="6">
    <location>
        <begin position="454"/>
        <end position="473"/>
    </location>
</feature>
<feature type="transmembrane region" description="Helical" evidence="6">
    <location>
        <begin position="241"/>
        <end position="261"/>
    </location>
</feature>
<dbReference type="InterPro" id="IPR002293">
    <property type="entry name" value="AA/rel_permease1"/>
</dbReference>
<sequence>MQTIELRPGGKEWGYESGPKPAVRQGKEQDVVDMRRMGKKQEFRRNFKVVSISSFCVVTMMGWVFIPINAPLMIEIVGTGGCIVIFLANFAGFLSIVLSLAEMSSIAPTAGGQYHWTSEFAPASIQQLASYVSGWLSSLSWLVGVASAMFIAGNIIPTLISLAHPAFVPQPYQGYLFIVAICIVCFLINAFLAKHLPLIEGFVLCFTVMVFISIVIVLLVLSPKLTGSEVFQTFTPSSELGTSGGLELVAAQVLLLYSLVASDSAAHMAEETQHAAVIIPRAMVWSYGITGLLDFIVLLAVCFTWIAPDIYANPPSGYAFLEQFTTATGSAEGAITLTSIMLVLIGLSVTNFMASTSRQIFAFARDEGLPFSRWVSKVNERTMMPVNSLIVVFVFVILICLIGLGSVVAFNAIVSLQVMALAGTYEVSLVSLIWRRLYGKPLPPAPWSLGRWGLPLNVFGVLYGLYLLAYSAMPSVYPVTTANFNWAPVMFGAVMLLSLSYYALWARKLYKGPVVHASQD</sequence>
<feature type="transmembrane region" description="Helical" evidence="6">
    <location>
        <begin position="334"/>
        <end position="354"/>
    </location>
</feature>
<dbReference type="OrthoDB" id="3257095at2759"/>
<keyword evidence="3 6" id="KW-0812">Transmembrane</keyword>
<keyword evidence="5 6" id="KW-0472">Membrane</keyword>
<dbReference type="Pfam" id="PF13520">
    <property type="entry name" value="AA_permease_2"/>
    <property type="match status" value="1"/>
</dbReference>
<feature type="transmembrane region" description="Helical" evidence="6">
    <location>
        <begin position="485"/>
        <end position="504"/>
    </location>
</feature>
<organism evidence="7 8">
    <name type="scientific">Polychaeton citri CBS 116435</name>
    <dbReference type="NCBI Taxonomy" id="1314669"/>
    <lineage>
        <taxon>Eukaryota</taxon>
        <taxon>Fungi</taxon>
        <taxon>Dikarya</taxon>
        <taxon>Ascomycota</taxon>
        <taxon>Pezizomycotina</taxon>
        <taxon>Dothideomycetes</taxon>
        <taxon>Dothideomycetidae</taxon>
        <taxon>Capnodiales</taxon>
        <taxon>Capnodiaceae</taxon>
        <taxon>Polychaeton</taxon>
    </lineage>
</organism>
<proteinExistence type="predicted"/>
<protein>
    <submittedName>
        <fullName evidence="7">GABA permease</fullName>
    </submittedName>
</protein>
<evidence type="ECO:0000256" key="1">
    <source>
        <dbReference type="ARBA" id="ARBA00004141"/>
    </source>
</evidence>
<dbReference type="PANTHER" id="PTHR45649">
    <property type="entry name" value="AMINO-ACID PERMEASE BAT1"/>
    <property type="match status" value="1"/>
</dbReference>
<comment type="caution">
    <text evidence="7">The sequence shown here is derived from an EMBL/GenBank/DDBJ whole genome shotgun (WGS) entry which is preliminary data.</text>
</comment>
<feature type="transmembrane region" description="Helical" evidence="6">
    <location>
        <begin position="139"/>
        <end position="160"/>
    </location>
</feature>
<name>A0A9P4QAQ1_9PEZI</name>
<keyword evidence="8" id="KW-1185">Reference proteome</keyword>
<dbReference type="PIRSF" id="PIRSF006060">
    <property type="entry name" value="AA_transporter"/>
    <property type="match status" value="1"/>
</dbReference>
<evidence type="ECO:0000256" key="6">
    <source>
        <dbReference type="SAM" id="Phobius"/>
    </source>
</evidence>
<evidence type="ECO:0000313" key="8">
    <source>
        <dbReference type="Proteomes" id="UP000799441"/>
    </source>
</evidence>
<dbReference type="GO" id="GO:0016020">
    <property type="term" value="C:membrane"/>
    <property type="evidence" value="ECO:0007669"/>
    <property type="project" value="UniProtKB-SubCell"/>
</dbReference>
<evidence type="ECO:0000256" key="2">
    <source>
        <dbReference type="ARBA" id="ARBA00022448"/>
    </source>
</evidence>
<dbReference type="EMBL" id="MU003782">
    <property type="protein sequence ID" value="KAF2722515.1"/>
    <property type="molecule type" value="Genomic_DNA"/>
</dbReference>
<feature type="transmembrane region" description="Helical" evidence="6">
    <location>
        <begin position="72"/>
        <end position="98"/>
    </location>
</feature>
<dbReference type="AlphaFoldDB" id="A0A9P4QAQ1"/>
<feature type="transmembrane region" description="Helical" evidence="6">
    <location>
        <begin position="172"/>
        <end position="192"/>
    </location>
</feature>
<dbReference type="Proteomes" id="UP000799441">
    <property type="component" value="Unassembled WGS sequence"/>
</dbReference>
<feature type="transmembrane region" description="Helical" evidence="6">
    <location>
        <begin position="282"/>
        <end position="307"/>
    </location>
</feature>
<comment type="subcellular location">
    <subcellularLocation>
        <location evidence="1">Membrane</location>
        <topology evidence="1">Multi-pass membrane protein</topology>
    </subcellularLocation>
</comment>
<evidence type="ECO:0000256" key="3">
    <source>
        <dbReference type="ARBA" id="ARBA00022692"/>
    </source>
</evidence>
<accession>A0A9P4QAQ1</accession>
<feature type="transmembrane region" description="Helical" evidence="6">
    <location>
        <begin position="416"/>
        <end position="434"/>
    </location>
</feature>
<keyword evidence="4 6" id="KW-1133">Transmembrane helix</keyword>
<dbReference type="Gene3D" id="1.20.1740.10">
    <property type="entry name" value="Amino acid/polyamine transporter I"/>
    <property type="match status" value="1"/>
</dbReference>
<evidence type="ECO:0000313" key="7">
    <source>
        <dbReference type="EMBL" id="KAF2722515.1"/>
    </source>
</evidence>
<feature type="transmembrane region" description="Helical" evidence="6">
    <location>
        <begin position="199"/>
        <end position="221"/>
    </location>
</feature>
<evidence type="ECO:0000256" key="4">
    <source>
        <dbReference type="ARBA" id="ARBA00022989"/>
    </source>
</evidence>
<feature type="transmembrane region" description="Helical" evidence="6">
    <location>
        <begin position="46"/>
        <end position="66"/>
    </location>
</feature>
<reference evidence="7" key="1">
    <citation type="journal article" date="2020" name="Stud. Mycol.">
        <title>101 Dothideomycetes genomes: a test case for predicting lifestyles and emergence of pathogens.</title>
        <authorList>
            <person name="Haridas S."/>
            <person name="Albert R."/>
            <person name="Binder M."/>
            <person name="Bloem J."/>
            <person name="Labutti K."/>
            <person name="Salamov A."/>
            <person name="Andreopoulos B."/>
            <person name="Baker S."/>
            <person name="Barry K."/>
            <person name="Bills G."/>
            <person name="Bluhm B."/>
            <person name="Cannon C."/>
            <person name="Castanera R."/>
            <person name="Culley D."/>
            <person name="Daum C."/>
            <person name="Ezra D."/>
            <person name="Gonzalez J."/>
            <person name="Henrissat B."/>
            <person name="Kuo A."/>
            <person name="Liang C."/>
            <person name="Lipzen A."/>
            <person name="Lutzoni F."/>
            <person name="Magnuson J."/>
            <person name="Mondo S."/>
            <person name="Nolan M."/>
            <person name="Ohm R."/>
            <person name="Pangilinan J."/>
            <person name="Park H.-J."/>
            <person name="Ramirez L."/>
            <person name="Alfaro M."/>
            <person name="Sun H."/>
            <person name="Tritt A."/>
            <person name="Yoshinaga Y."/>
            <person name="Zwiers L.-H."/>
            <person name="Turgeon B."/>
            <person name="Goodwin S."/>
            <person name="Spatafora J."/>
            <person name="Crous P."/>
            <person name="Grigoriev I."/>
        </authorList>
    </citation>
    <scope>NUCLEOTIDE SEQUENCE</scope>
    <source>
        <strain evidence="7">CBS 116435</strain>
    </source>
</reference>
<feature type="transmembrane region" description="Helical" evidence="6">
    <location>
        <begin position="389"/>
        <end position="410"/>
    </location>
</feature>